<dbReference type="EMBL" id="CYZU01000001">
    <property type="protein sequence ID" value="CUN60326.1"/>
    <property type="molecule type" value="Genomic_DNA"/>
</dbReference>
<protein>
    <submittedName>
        <fullName evidence="2">Mercuric transport protein periplasmic component</fullName>
    </submittedName>
</protein>
<dbReference type="Proteomes" id="UP000095544">
    <property type="component" value="Unassembled WGS sequence"/>
</dbReference>
<evidence type="ECO:0000259" key="1">
    <source>
        <dbReference type="PROSITE" id="PS50846"/>
    </source>
</evidence>
<dbReference type="OrthoDB" id="7068874at2"/>
<proteinExistence type="predicted"/>
<dbReference type="InterPro" id="IPR036163">
    <property type="entry name" value="HMA_dom_sf"/>
</dbReference>
<dbReference type="RefSeq" id="WP_025654625.1">
    <property type="nucleotide sequence ID" value="NZ_BAAACT010000104.1"/>
</dbReference>
<dbReference type="GeneID" id="93332578"/>
<dbReference type="Gene3D" id="3.30.70.100">
    <property type="match status" value="1"/>
</dbReference>
<sequence>MKKIYALGDVTCSHCAQVMETKMSAIPGVTSAMISFKLKKVTVNMDDDKEAEVESQVLNLIENPVYCKTCPNR</sequence>
<feature type="domain" description="HMA" evidence="1">
    <location>
        <begin position="1"/>
        <end position="69"/>
    </location>
</feature>
<dbReference type="Pfam" id="PF00403">
    <property type="entry name" value="HMA"/>
    <property type="match status" value="1"/>
</dbReference>
<dbReference type="PROSITE" id="PS50846">
    <property type="entry name" value="HMA_2"/>
    <property type="match status" value="1"/>
</dbReference>
<reference evidence="2 3" key="1">
    <citation type="submission" date="2015-09" db="EMBL/GenBank/DDBJ databases">
        <authorList>
            <consortium name="Pathogen Informatics"/>
        </authorList>
    </citation>
    <scope>NUCLEOTIDE SEQUENCE [LARGE SCALE GENOMIC DNA]</scope>
    <source>
        <strain evidence="2 3">2789STDY5834876</strain>
    </source>
</reference>
<name>A0A173YAZ6_9FIRM</name>
<dbReference type="SUPFAM" id="SSF55008">
    <property type="entry name" value="HMA, heavy metal-associated domain"/>
    <property type="match status" value="1"/>
</dbReference>
<evidence type="ECO:0000313" key="2">
    <source>
        <dbReference type="EMBL" id="CUN60326.1"/>
    </source>
</evidence>
<evidence type="ECO:0000313" key="3">
    <source>
        <dbReference type="Proteomes" id="UP000095544"/>
    </source>
</evidence>
<dbReference type="AlphaFoldDB" id="A0A173YAZ6"/>
<dbReference type="CDD" id="cd00371">
    <property type="entry name" value="HMA"/>
    <property type="match status" value="1"/>
</dbReference>
<organism evidence="2 3">
    <name type="scientific">Faecalicatena contorta</name>
    <dbReference type="NCBI Taxonomy" id="39482"/>
    <lineage>
        <taxon>Bacteria</taxon>
        <taxon>Bacillati</taxon>
        <taxon>Bacillota</taxon>
        <taxon>Clostridia</taxon>
        <taxon>Lachnospirales</taxon>
        <taxon>Lachnospiraceae</taxon>
        <taxon>Faecalicatena</taxon>
    </lineage>
</organism>
<dbReference type="GO" id="GO:0046872">
    <property type="term" value="F:metal ion binding"/>
    <property type="evidence" value="ECO:0007669"/>
    <property type="project" value="InterPro"/>
</dbReference>
<dbReference type="InterPro" id="IPR006121">
    <property type="entry name" value="HMA_dom"/>
</dbReference>
<accession>A0A173YAZ6</accession>
<gene>
    <name evidence="2" type="ORF">ERS852491_00025</name>
</gene>